<proteinExistence type="predicted"/>
<evidence type="ECO:0000313" key="2">
    <source>
        <dbReference type="EMBL" id="RPB00323.1"/>
    </source>
</evidence>
<reference evidence="2 3" key="1">
    <citation type="journal article" date="2018" name="Nat. Ecol. Evol.">
        <title>Pezizomycetes genomes reveal the molecular basis of ectomycorrhizal truffle lifestyle.</title>
        <authorList>
            <person name="Murat C."/>
            <person name="Payen T."/>
            <person name="Noel B."/>
            <person name="Kuo A."/>
            <person name="Morin E."/>
            <person name="Chen J."/>
            <person name="Kohler A."/>
            <person name="Krizsan K."/>
            <person name="Balestrini R."/>
            <person name="Da Silva C."/>
            <person name="Montanini B."/>
            <person name="Hainaut M."/>
            <person name="Levati E."/>
            <person name="Barry K.W."/>
            <person name="Belfiori B."/>
            <person name="Cichocki N."/>
            <person name="Clum A."/>
            <person name="Dockter R.B."/>
            <person name="Fauchery L."/>
            <person name="Guy J."/>
            <person name="Iotti M."/>
            <person name="Le Tacon F."/>
            <person name="Lindquist E.A."/>
            <person name="Lipzen A."/>
            <person name="Malagnac F."/>
            <person name="Mello A."/>
            <person name="Molinier V."/>
            <person name="Miyauchi S."/>
            <person name="Poulain J."/>
            <person name="Riccioni C."/>
            <person name="Rubini A."/>
            <person name="Sitrit Y."/>
            <person name="Splivallo R."/>
            <person name="Traeger S."/>
            <person name="Wang M."/>
            <person name="Zifcakova L."/>
            <person name="Wipf D."/>
            <person name="Zambonelli A."/>
            <person name="Paolocci F."/>
            <person name="Nowrousian M."/>
            <person name="Ottonello S."/>
            <person name="Baldrian P."/>
            <person name="Spatafora J.W."/>
            <person name="Henrissat B."/>
            <person name="Nagy L.G."/>
            <person name="Aury J.M."/>
            <person name="Wincker P."/>
            <person name="Grigoriev I.V."/>
            <person name="Bonfante P."/>
            <person name="Martin F.M."/>
        </authorList>
    </citation>
    <scope>NUCLEOTIDE SEQUENCE [LARGE SCALE GENOMIC DNA]</scope>
    <source>
        <strain evidence="2 3">120613-1</strain>
    </source>
</reference>
<evidence type="ECO:0000256" key="1">
    <source>
        <dbReference type="SAM" id="Phobius"/>
    </source>
</evidence>
<name>A0A3N4JPY1_9PEZI</name>
<protein>
    <submittedName>
        <fullName evidence="2">Uncharacterized protein</fullName>
    </submittedName>
</protein>
<keyword evidence="1" id="KW-0812">Transmembrane</keyword>
<evidence type="ECO:0000313" key="3">
    <source>
        <dbReference type="Proteomes" id="UP000276215"/>
    </source>
</evidence>
<keyword evidence="1" id="KW-1133">Transmembrane helix</keyword>
<dbReference type="AlphaFoldDB" id="A0A3N4JPY1"/>
<keyword evidence="3" id="KW-1185">Reference proteome</keyword>
<organism evidence="2 3">
    <name type="scientific">Choiromyces venosus 120613-1</name>
    <dbReference type="NCBI Taxonomy" id="1336337"/>
    <lineage>
        <taxon>Eukaryota</taxon>
        <taxon>Fungi</taxon>
        <taxon>Dikarya</taxon>
        <taxon>Ascomycota</taxon>
        <taxon>Pezizomycotina</taxon>
        <taxon>Pezizomycetes</taxon>
        <taxon>Pezizales</taxon>
        <taxon>Tuberaceae</taxon>
        <taxon>Choiromyces</taxon>
    </lineage>
</organism>
<keyword evidence="1" id="KW-0472">Membrane</keyword>
<gene>
    <name evidence="2" type="ORF">L873DRAFT_1805474</name>
</gene>
<sequence length="86" mass="9493">MKPDLQIADQFHFDLAWTPAHTVSISSFFSTYFSILLASGLIDITIALLKHLVTSLSTWGIPVRKTRTLGISRMISLGEKRISGSS</sequence>
<accession>A0A3N4JPY1</accession>
<dbReference type="EMBL" id="ML120381">
    <property type="protein sequence ID" value="RPB00323.1"/>
    <property type="molecule type" value="Genomic_DNA"/>
</dbReference>
<feature type="transmembrane region" description="Helical" evidence="1">
    <location>
        <begin position="29"/>
        <end position="49"/>
    </location>
</feature>
<dbReference type="Proteomes" id="UP000276215">
    <property type="component" value="Unassembled WGS sequence"/>
</dbReference>